<feature type="region of interest" description="Disordered" evidence="1">
    <location>
        <begin position="116"/>
        <end position="142"/>
    </location>
</feature>
<sequence length="142" mass="16398">MSLRARSQFDVSNLCYIKDKPIEYHSYIKNATISRCYLENKRSVFAGLMVKVILSKRHNCRDGSRYLDMEMGCPSINAKLESINFTLPAEVEKLDGFGNSLIRKVNTKAREVVRSLPDQEERVGGEKRNEKNVEKYSMNDRD</sequence>
<evidence type="ECO:0000256" key="1">
    <source>
        <dbReference type="SAM" id="MobiDB-lite"/>
    </source>
</evidence>
<gene>
    <name evidence="2" type="ORF">ALC56_12332</name>
</gene>
<dbReference type="AlphaFoldDB" id="A0A195EZ86"/>
<organism evidence="2 3">
    <name type="scientific">Trachymyrmex septentrionalis</name>
    <dbReference type="NCBI Taxonomy" id="34720"/>
    <lineage>
        <taxon>Eukaryota</taxon>
        <taxon>Metazoa</taxon>
        <taxon>Ecdysozoa</taxon>
        <taxon>Arthropoda</taxon>
        <taxon>Hexapoda</taxon>
        <taxon>Insecta</taxon>
        <taxon>Pterygota</taxon>
        <taxon>Neoptera</taxon>
        <taxon>Endopterygota</taxon>
        <taxon>Hymenoptera</taxon>
        <taxon>Apocrita</taxon>
        <taxon>Aculeata</taxon>
        <taxon>Formicoidea</taxon>
        <taxon>Formicidae</taxon>
        <taxon>Myrmicinae</taxon>
        <taxon>Trachymyrmex</taxon>
    </lineage>
</organism>
<keyword evidence="3" id="KW-1185">Reference proteome</keyword>
<reference evidence="2 3" key="1">
    <citation type="submission" date="2016-03" db="EMBL/GenBank/DDBJ databases">
        <title>Trachymyrmex septentrionalis WGS genome.</title>
        <authorList>
            <person name="Nygaard S."/>
            <person name="Hu H."/>
            <person name="Boomsma J."/>
            <person name="Zhang G."/>
        </authorList>
    </citation>
    <scope>NUCLEOTIDE SEQUENCE [LARGE SCALE GENOMIC DNA]</scope>
    <source>
        <strain evidence="2">Tsep2-gDNA-1</strain>
        <tissue evidence="2">Whole body</tissue>
    </source>
</reference>
<accession>A0A195EZ86</accession>
<evidence type="ECO:0000313" key="2">
    <source>
        <dbReference type="EMBL" id="KYN33620.1"/>
    </source>
</evidence>
<name>A0A195EZ86_9HYME</name>
<dbReference type="EMBL" id="KQ981905">
    <property type="protein sequence ID" value="KYN33620.1"/>
    <property type="molecule type" value="Genomic_DNA"/>
</dbReference>
<proteinExistence type="predicted"/>
<protein>
    <submittedName>
        <fullName evidence="2">Uncharacterized protein</fullName>
    </submittedName>
</protein>
<dbReference type="Proteomes" id="UP000078541">
    <property type="component" value="Unassembled WGS sequence"/>
</dbReference>
<evidence type="ECO:0000313" key="3">
    <source>
        <dbReference type="Proteomes" id="UP000078541"/>
    </source>
</evidence>